<feature type="region of interest" description="Disordered" evidence="2">
    <location>
        <begin position="147"/>
        <end position="196"/>
    </location>
</feature>
<dbReference type="PANTHER" id="PTHR40633">
    <property type="entry name" value="MATRIX PROTEIN, PUTATIVE (AFU_ORTHOLOGUE AFUA_8G05410)-RELATED"/>
    <property type="match status" value="1"/>
</dbReference>
<dbReference type="Proteomes" id="UP000800235">
    <property type="component" value="Unassembled WGS sequence"/>
</dbReference>
<dbReference type="AlphaFoldDB" id="A0A9P4TWS0"/>
<evidence type="ECO:0000313" key="6">
    <source>
        <dbReference type="Proteomes" id="UP000800235"/>
    </source>
</evidence>
<feature type="compositionally biased region" description="Low complexity" evidence="2">
    <location>
        <begin position="147"/>
        <end position="189"/>
    </location>
</feature>
<dbReference type="OrthoDB" id="4094614at2759"/>
<dbReference type="EMBL" id="MU007059">
    <property type="protein sequence ID" value="KAF2427522.1"/>
    <property type="molecule type" value="Genomic_DNA"/>
</dbReference>
<proteinExistence type="predicted"/>
<feature type="chain" id="PRO_5040419269" description="Yeast cell wall synthesis Kre9/Knh1-like N-terminal domain-containing protein" evidence="3">
    <location>
        <begin position="18"/>
        <end position="215"/>
    </location>
</feature>
<sequence>MLFSTLLISGLSLLVSAQSGANPIIPLAGSISAGAPVTIKWQPNTQGTISLQLRWGAAQNLEQGTTIVSGIPNSGSYTWTPPKELKAGADYAIQITDSTGQTNYSPQFSIASTGNGLSATSTASTITSAASTSTITNTTTSASLITKSSTATKASSTTSTMETESNTRSTSSSASSTSKSAVPSSSVPKSGGGRERPGEMIAAVIAGAGLIVASF</sequence>
<accession>A0A9P4TWS0</accession>
<evidence type="ECO:0000259" key="4">
    <source>
        <dbReference type="Pfam" id="PF10342"/>
    </source>
</evidence>
<dbReference type="PANTHER" id="PTHR40633:SF1">
    <property type="entry name" value="GPI ANCHORED SERINE-THREONINE RICH PROTEIN (AFU_ORTHOLOGUE AFUA_1G03630)"/>
    <property type="match status" value="1"/>
</dbReference>
<keyword evidence="1 3" id="KW-0732">Signal</keyword>
<comment type="caution">
    <text evidence="5">The sequence shown here is derived from an EMBL/GenBank/DDBJ whole genome shotgun (WGS) entry which is preliminary data.</text>
</comment>
<dbReference type="InterPro" id="IPR018466">
    <property type="entry name" value="Kre9/Knh1-like_N"/>
</dbReference>
<evidence type="ECO:0000313" key="5">
    <source>
        <dbReference type="EMBL" id="KAF2427522.1"/>
    </source>
</evidence>
<evidence type="ECO:0000256" key="2">
    <source>
        <dbReference type="SAM" id="MobiDB-lite"/>
    </source>
</evidence>
<dbReference type="Pfam" id="PF10342">
    <property type="entry name" value="Kre9_KNH"/>
    <property type="match status" value="1"/>
</dbReference>
<evidence type="ECO:0000256" key="3">
    <source>
        <dbReference type="SAM" id="SignalP"/>
    </source>
</evidence>
<gene>
    <name evidence="5" type="ORF">EJ08DRAFT_680898</name>
</gene>
<protein>
    <recommendedName>
        <fullName evidence="4">Yeast cell wall synthesis Kre9/Knh1-like N-terminal domain-containing protein</fullName>
    </recommendedName>
</protein>
<dbReference type="InterPro" id="IPR052982">
    <property type="entry name" value="SRP1/TIP1-like"/>
</dbReference>
<keyword evidence="6" id="KW-1185">Reference proteome</keyword>
<feature type="signal peptide" evidence="3">
    <location>
        <begin position="1"/>
        <end position="17"/>
    </location>
</feature>
<feature type="domain" description="Yeast cell wall synthesis Kre9/Knh1-like N-terminal" evidence="4">
    <location>
        <begin position="30"/>
        <end position="110"/>
    </location>
</feature>
<organism evidence="5 6">
    <name type="scientific">Tothia fuscella</name>
    <dbReference type="NCBI Taxonomy" id="1048955"/>
    <lineage>
        <taxon>Eukaryota</taxon>
        <taxon>Fungi</taxon>
        <taxon>Dikarya</taxon>
        <taxon>Ascomycota</taxon>
        <taxon>Pezizomycotina</taxon>
        <taxon>Dothideomycetes</taxon>
        <taxon>Pleosporomycetidae</taxon>
        <taxon>Venturiales</taxon>
        <taxon>Cylindrosympodiaceae</taxon>
        <taxon>Tothia</taxon>
    </lineage>
</organism>
<name>A0A9P4TWS0_9PEZI</name>
<evidence type="ECO:0000256" key="1">
    <source>
        <dbReference type="ARBA" id="ARBA00022729"/>
    </source>
</evidence>
<reference evidence="5" key="1">
    <citation type="journal article" date="2020" name="Stud. Mycol.">
        <title>101 Dothideomycetes genomes: a test case for predicting lifestyles and emergence of pathogens.</title>
        <authorList>
            <person name="Haridas S."/>
            <person name="Albert R."/>
            <person name="Binder M."/>
            <person name="Bloem J."/>
            <person name="Labutti K."/>
            <person name="Salamov A."/>
            <person name="Andreopoulos B."/>
            <person name="Baker S."/>
            <person name="Barry K."/>
            <person name="Bills G."/>
            <person name="Bluhm B."/>
            <person name="Cannon C."/>
            <person name="Castanera R."/>
            <person name="Culley D."/>
            <person name="Daum C."/>
            <person name="Ezra D."/>
            <person name="Gonzalez J."/>
            <person name="Henrissat B."/>
            <person name="Kuo A."/>
            <person name="Liang C."/>
            <person name="Lipzen A."/>
            <person name="Lutzoni F."/>
            <person name="Magnuson J."/>
            <person name="Mondo S."/>
            <person name="Nolan M."/>
            <person name="Ohm R."/>
            <person name="Pangilinan J."/>
            <person name="Park H.-J."/>
            <person name="Ramirez L."/>
            <person name="Alfaro M."/>
            <person name="Sun H."/>
            <person name="Tritt A."/>
            <person name="Yoshinaga Y."/>
            <person name="Zwiers L.-H."/>
            <person name="Turgeon B."/>
            <person name="Goodwin S."/>
            <person name="Spatafora J."/>
            <person name="Crous P."/>
            <person name="Grigoriev I."/>
        </authorList>
    </citation>
    <scope>NUCLEOTIDE SEQUENCE</scope>
    <source>
        <strain evidence="5">CBS 130266</strain>
    </source>
</reference>